<dbReference type="InterPro" id="IPR033132">
    <property type="entry name" value="GH_1_N_CS"/>
</dbReference>
<dbReference type="Proteomes" id="UP001345219">
    <property type="component" value="Chromosome 12"/>
</dbReference>
<feature type="binding site" evidence="7">
    <location>
        <position position="141"/>
    </location>
    <ligand>
        <name>substrate</name>
    </ligand>
</feature>
<dbReference type="Gene3D" id="3.20.20.80">
    <property type="entry name" value="Glycosidases"/>
    <property type="match status" value="1"/>
</dbReference>
<comment type="caution">
    <text evidence="9">The sequence shown here is derived from an EMBL/GenBank/DDBJ whole genome shotgun (WGS) entry which is preliminary data.</text>
</comment>
<evidence type="ECO:0000256" key="4">
    <source>
        <dbReference type="ARBA" id="ARBA00022801"/>
    </source>
</evidence>
<evidence type="ECO:0000256" key="3">
    <source>
        <dbReference type="ARBA" id="ARBA00012744"/>
    </source>
</evidence>
<dbReference type="PANTHER" id="PTHR10353:SF310">
    <property type="entry name" value="BETA-GLUCOSIDASE 42"/>
    <property type="match status" value="1"/>
</dbReference>
<feature type="active site" description="Proton donor" evidence="6">
    <location>
        <position position="187"/>
    </location>
</feature>
<feature type="binding site" evidence="7">
    <location>
        <position position="440"/>
    </location>
    <ligand>
        <name>substrate</name>
    </ligand>
</feature>
<feature type="active site" description="Nucleophile" evidence="6">
    <location>
        <position position="391"/>
    </location>
</feature>
<feature type="binding site" evidence="7">
    <location>
        <position position="39"/>
    </location>
    <ligand>
        <name>substrate</name>
    </ligand>
</feature>
<name>A0AAN7H0Y6_9MYRT</name>
<dbReference type="Pfam" id="PF00232">
    <property type="entry name" value="Glyco_hydro_1"/>
    <property type="match status" value="1"/>
</dbReference>
<evidence type="ECO:0000313" key="10">
    <source>
        <dbReference type="Proteomes" id="UP001345219"/>
    </source>
</evidence>
<feature type="binding site" evidence="7">
    <location>
        <position position="186"/>
    </location>
    <ligand>
        <name>substrate</name>
    </ligand>
</feature>
<dbReference type="SUPFAM" id="SSF51445">
    <property type="entry name" value="(Trans)glycosidases"/>
    <property type="match status" value="1"/>
</dbReference>
<comment type="catalytic activity">
    <reaction evidence="1 8">
        <text>Hydrolysis of terminal, non-reducing beta-D-glucosyl residues with release of beta-D-glucose.</text>
        <dbReference type="EC" id="3.2.1.21"/>
    </reaction>
</comment>
<evidence type="ECO:0000256" key="2">
    <source>
        <dbReference type="ARBA" id="ARBA00010838"/>
    </source>
</evidence>
<keyword evidence="5 8" id="KW-0326">Glycosidase</keyword>
<keyword evidence="10" id="KW-1185">Reference proteome</keyword>
<evidence type="ECO:0000256" key="6">
    <source>
        <dbReference type="PIRSR" id="PIRSR617736-1"/>
    </source>
</evidence>
<dbReference type="PRINTS" id="PR00131">
    <property type="entry name" value="GLHYDRLASE1"/>
</dbReference>
<dbReference type="InterPro" id="IPR017853">
    <property type="entry name" value="GH"/>
</dbReference>
<proteinExistence type="inferred from homology"/>
<evidence type="ECO:0000256" key="1">
    <source>
        <dbReference type="ARBA" id="ARBA00000448"/>
    </source>
</evidence>
<feature type="binding site" evidence="7">
    <location>
        <position position="320"/>
    </location>
    <ligand>
        <name>substrate</name>
    </ligand>
</feature>
<organism evidence="9 10">
    <name type="scientific">Trapa incisa</name>
    <dbReference type="NCBI Taxonomy" id="236973"/>
    <lineage>
        <taxon>Eukaryota</taxon>
        <taxon>Viridiplantae</taxon>
        <taxon>Streptophyta</taxon>
        <taxon>Embryophyta</taxon>
        <taxon>Tracheophyta</taxon>
        <taxon>Spermatophyta</taxon>
        <taxon>Magnoliopsida</taxon>
        <taxon>eudicotyledons</taxon>
        <taxon>Gunneridae</taxon>
        <taxon>Pentapetalae</taxon>
        <taxon>rosids</taxon>
        <taxon>malvids</taxon>
        <taxon>Myrtales</taxon>
        <taxon>Lythraceae</taxon>
        <taxon>Trapa</taxon>
    </lineage>
</organism>
<evidence type="ECO:0000256" key="5">
    <source>
        <dbReference type="ARBA" id="ARBA00023295"/>
    </source>
</evidence>
<dbReference type="FunFam" id="3.20.20.80:FF:000022">
    <property type="entry name" value="Beta-glucosidase 11"/>
    <property type="match status" value="1"/>
</dbReference>
<comment type="similarity">
    <text evidence="2 8">Belongs to the glycosyl hydrolase 1 family.</text>
</comment>
<evidence type="ECO:0000256" key="8">
    <source>
        <dbReference type="RuleBase" id="RU361175"/>
    </source>
</evidence>
<protein>
    <recommendedName>
        <fullName evidence="3 8">Beta-glucosidase</fullName>
        <ecNumber evidence="3 8">3.2.1.21</ecNumber>
    </recommendedName>
</protein>
<feature type="binding site" evidence="7">
    <location>
        <begin position="447"/>
        <end position="448"/>
    </location>
    <ligand>
        <name>substrate</name>
    </ligand>
</feature>
<sequence length="493" mass="56460">MAKKEMFEDGDASNVDAGTVSRSDFPPDFVFGVATSAYQVEGASSEGGRGPSIWDTFCRNKGKIVDGSHGDIAVDQYHRYKEDVDLIAKLGFQAYRFSISWSRIFPDGLGTNSNTEGITYYNNLINYLLEKGIQPYATLYHWDLPQYLHESMGGWLNKQIVKYFAIYAETCFSSFGDRVKSWITINEPLQTAVNGYGYGIFAPGRSENSSIEPYLAAHHQLLAHATAVSIYRKNYKEKQGGQIGLVLDCEWAEANSEKNEDKVAAASRLEFQLGWYLNPIYYGDYPEVMRKELGDRLPKFSDEEIELLRNCVDFVGLNHYTSRFIAYAEESPEEGDFYKAQRMARIVEWEGGGFIGEKAASEWLFVVPWGIRKVLNYIAQRYHNPPIYVTENGMDDEENEMCPIHEMLDDKLRVIYFKRYLAEVSQAIKDGADVRGYFAWSLLDNFEWAQGYTKRFGLIYVDYKNGLSRHPKSSAYWFLRFLKGSEGEHSKKE</sequence>
<evidence type="ECO:0000313" key="9">
    <source>
        <dbReference type="EMBL" id="KAK4748739.1"/>
    </source>
</evidence>
<dbReference type="PROSITE" id="PS00653">
    <property type="entry name" value="GLYCOSYL_HYDROL_F1_2"/>
    <property type="match status" value="1"/>
</dbReference>
<dbReference type="GO" id="GO:0030245">
    <property type="term" value="P:cellulose catabolic process"/>
    <property type="evidence" value="ECO:0007669"/>
    <property type="project" value="InterPro"/>
</dbReference>
<evidence type="ECO:0000256" key="7">
    <source>
        <dbReference type="PIRSR" id="PIRSR617736-2"/>
    </source>
</evidence>
<dbReference type="PANTHER" id="PTHR10353">
    <property type="entry name" value="GLYCOSYL HYDROLASE"/>
    <property type="match status" value="1"/>
</dbReference>
<keyword evidence="4 8" id="KW-0378">Hydrolase</keyword>
<dbReference type="AlphaFoldDB" id="A0AAN7H0Y6"/>
<dbReference type="InterPro" id="IPR001360">
    <property type="entry name" value="Glyco_hydro_1"/>
</dbReference>
<gene>
    <name evidence="9" type="ORF">SAY87_015325</name>
</gene>
<dbReference type="EC" id="3.2.1.21" evidence="3 8"/>
<dbReference type="InterPro" id="IPR017736">
    <property type="entry name" value="Glyco_hydro_1_beta-glucosidase"/>
</dbReference>
<dbReference type="GO" id="GO:0008422">
    <property type="term" value="F:beta-glucosidase activity"/>
    <property type="evidence" value="ECO:0007669"/>
    <property type="project" value="UniProtKB-EC"/>
</dbReference>
<reference evidence="9 10" key="1">
    <citation type="journal article" date="2023" name="Hortic Res">
        <title>Pangenome of water caltrop reveals structural variations and asymmetric subgenome divergence after allopolyploidization.</title>
        <authorList>
            <person name="Zhang X."/>
            <person name="Chen Y."/>
            <person name="Wang L."/>
            <person name="Yuan Y."/>
            <person name="Fang M."/>
            <person name="Shi L."/>
            <person name="Lu R."/>
            <person name="Comes H.P."/>
            <person name="Ma Y."/>
            <person name="Chen Y."/>
            <person name="Huang G."/>
            <person name="Zhou Y."/>
            <person name="Zheng Z."/>
            <person name="Qiu Y."/>
        </authorList>
    </citation>
    <scope>NUCLEOTIDE SEQUENCE [LARGE SCALE GENOMIC DNA]</scope>
    <source>
        <tissue evidence="9">Roots</tissue>
    </source>
</reference>
<dbReference type="NCBIfam" id="TIGR03356">
    <property type="entry name" value="BGL"/>
    <property type="match status" value="1"/>
</dbReference>
<accession>A0AAN7H0Y6</accession>
<dbReference type="EMBL" id="JAXIOK010000019">
    <property type="protein sequence ID" value="KAK4748739.1"/>
    <property type="molecule type" value="Genomic_DNA"/>
</dbReference>